<dbReference type="PROSITE" id="PS51257">
    <property type="entry name" value="PROKAR_LIPOPROTEIN"/>
    <property type="match status" value="1"/>
</dbReference>
<proteinExistence type="predicted"/>
<organism evidence="2 3">
    <name type="scientific">Mesonia maritima</name>
    <dbReference type="NCBI Taxonomy" id="1793873"/>
    <lineage>
        <taxon>Bacteria</taxon>
        <taxon>Pseudomonadati</taxon>
        <taxon>Bacteroidota</taxon>
        <taxon>Flavobacteriia</taxon>
        <taxon>Flavobacteriales</taxon>
        <taxon>Flavobacteriaceae</taxon>
        <taxon>Mesonia</taxon>
    </lineage>
</organism>
<dbReference type="InterPro" id="IPR046219">
    <property type="entry name" value="DUF6252"/>
</dbReference>
<reference evidence="2 3" key="1">
    <citation type="submission" date="2023-07" db="EMBL/GenBank/DDBJ databases">
        <title>Genomic Encyclopedia of Type Strains, Phase IV (KMG-IV): sequencing the most valuable type-strain genomes for metagenomic binning, comparative biology and taxonomic classification.</title>
        <authorList>
            <person name="Goeker M."/>
        </authorList>
    </citation>
    <scope>NUCLEOTIDE SEQUENCE [LARGE SCALE GENOMIC DNA]</scope>
    <source>
        <strain evidence="2 3">DSM 102814</strain>
    </source>
</reference>
<protein>
    <recommendedName>
        <fullName evidence="4">DUF4352 domain-containing protein</fullName>
    </recommendedName>
</protein>
<evidence type="ECO:0000313" key="3">
    <source>
        <dbReference type="Proteomes" id="UP001257659"/>
    </source>
</evidence>
<keyword evidence="3" id="KW-1185">Reference proteome</keyword>
<keyword evidence="1" id="KW-0732">Signal</keyword>
<dbReference type="RefSeq" id="WP_309729689.1">
    <property type="nucleotide sequence ID" value="NZ_JAVDQA010000008.1"/>
</dbReference>
<feature type="chain" id="PRO_5046080364" description="DUF4352 domain-containing protein" evidence="1">
    <location>
        <begin position="22"/>
        <end position="173"/>
    </location>
</feature>
<comment type="caution">
    <text evidence="2">The sequence shown here is derived from an EMBL/GenBank/DDBJ whole genome shotgun (WGS) entry which is preliminary data.</text>
</comment>
<evidence type="ECO:0000256" key="1">
    <source>
        <dbReference type="SAM" id="SignalP"/>
    </source>
</evidence>
<accession>A0ABU1K8A2</accession>
<gene>
    <name evidence="2" type="ORF">GGR31_002522</name>
</gene>
<name>A0ABU1K8A2_9FLAO</name>
<sequence>MRKLMYLFLGLSLITSISCSKDDDGGSSNNASNGIVKAKIDGASFSSSAQGTQASRVDNNGGITIAIVANDLNSGKNITLNINSIDGEGTYDIGGDNLVFIVASYTEGNASDPLNSQSWTAPYDEGGVAGEIKISELTDSKIKGTFSFKGKNPNDDTFKELTEGSFNLDITQF</sequence>
<evidence type="ECO:0000313" key="2">
    <source>
        <dbReference type="EMBL" id="MDR6301850.1"/>
    </source>
</evidence>
<evidence type="ECO:0008006" key="4">
    <source>
        <dbReference type="Google" id="ProtNLM"/>
    </source>
</evidence>
<dbReference type="EMBL" id="JAVDQA010000008">
    <property type="protein sequence ID" value="MDR6301850.1"/>
    <property type="molecule type" value="Genomic_DNA"/>
</dbReference>
<dbReference type="Proteomes" id="UP001257659">
    <property type="component" value="Unassembled WGS sequence"/>
</dbReference>
<dbReference type="Pfam" id="PF19765">
    <property type="entry name" value="DUF6252"/>
    <property type="match status" value="1"/>
</dbReference>
<feature type="signal peptide" evidence="1">
    <location>
        <begin position="1"/>
        <end position="21"/>
    </location>
</feature>